<protein>
    <submittedName>
        <fullName evidence="2">Uncharacterized protein</fullName>
    </submittedName>
</protein>
<gene>
    <name evidence="2" type="ORF">R8Z52_12410</name>
</gene>
<feature type="compositionally biased region" description="Low complexity" evidence="1">
    <location>
        <begin position="60"/>
        <end position="94"/>
    </location>
</feature>
<evidence type="ECO:0000256" key="1">
    <source>
        <dbReference type="SAM" id="MobiDB-lite"/>
    </source>
</evidence>
<evidence type="ECO:0000313" key="2">
    <source>
        <dbReference type="EMBL" id="WPC72927.1"/>
    </source>
</evidence>
<feature type="compositionally biased region" description="Basic and acidic residues" evidence="1">
    <location>
        <begin position="48"/>
        <end position="57"/>
    </location>
</feature>
<sequence>MSEVLVTAKRSFYFGAEVKTRRSPAFTVSEHEYKQLSNKGLVVLSSDAKVKPQKSEEPEPSSASQADQASQSQTATKSSSGKTATGKAQTAKAK</sequence>
<name>A0ABZ0Q901_9VIBR</name>
<feature type="region of interest" description="Disordered" evidence="1">
    <location>
        <begin position="47"/>
        <end position="94"/>
    </location>
</feature>
<reference evidence="2 3" key="1">
    <citation type="submission" date="2023-11" db="EMBL/GenBank/DDBJ databases">
        <title>Plant-associative lifestyle of Vibrio porteresiae and its evolutionary dynamics.</title>
        <authorList>
            <person name="Rameshkumar N."/>
            <person name="Kirti K."/>
        </authorList>
    </citation>
    <scope>NUCLEOTIDE SEQUENCE [LARGE SCALE GENOMIC DNA]</scope>
    <source>
        <strain evidence="2 3">MSSRF30</strain>
    </source>
</reference>
<dbReference type="RefSeq" id="WP_261892737.1">
    <property type="nucleotide sequence ID" value="NZ_AP024895.1"/>
</dbReference>
<accession>A0ABZ0Q901</accession>
<evidence type="ECO:0000313" key="3">
    <source>
        <dbReference type="Proteomes" id="UP001304071"/>
    </source>
</evidence>
<dbReference type="Proteomes" id="UP001304071">
    <property type="component" value="Chromosome 1"/>
</dbReference>
<keyword evidence="3" id="KW-1185">Reference proteome</keyword>
<organism evidence="2 3">
    <name type="scientific">Vibrio porteresiae DSM 19223</name>
    <dbReference type="NCBI Taxonomy" id="1123496"/>
    <lineage>
        <taxon>Bacteria</taxon>
        <taxon>Pseudomonadati</taxon>
        <taxon>Pseudomonadota</taxon>
        <taxon>Gammaproteobacteria</taxon>
        <taxon>Vibrionales</taxon>
        <taxon>Vibrionaceae</taxon>
        <taxon>Vibrio</taxon>
    </lineage>
</organism>
<proteinExistence type="predicted"/>
<dbReference type="EMBL" id="CP138203">
    <property type="protein sequence ID" value="WPC72927.1"/>
    <property type="molecule type" value="Genomic_DNA"/>
</dbReference>